<evidence type="ECO:0000259" key="1">
    <source>
        <dbReference type="Pfam" id="PF13406"/>
    </source>
</evidence>
<dbReference type="Pfam" id="PF13406">
    <property type="entry name" value="SLT_2"/>
    <property type="match status" value="1"/>
</dbReference>
<gene>
    <name evidence="2" type="ORF">GOB84_00285</name>
</gene>
<keyword evidence="3" id="KW-1185">Reference proteome</keyword>
<name>A0ABX0K5I5_9PROT</name>
<protein>
    <submittedName>
        <fullName evidence="2">Lytic murein transglycosylase</fullName>
    </submittedName>
</protein>
<dbReference type="Gene3D" id="1.10.8.350">
    <property type="entry name" value="Bacterial muramidase"/>
    <property type="match status" value="1"/>
</dbReference>
<dbReference type="PROSITE" id="PS51257">
    <property type="entry name" value="PROKAR_LIPOPROTEIN"/>
    <property type="match status" value="1"/>
</dbReference>
<sequence>MIGRRAAIHGLALAGVGACLVPAQGRARQSVSTGPASAGGSYVSFLAGVRSQAVGMGIAPDIAAEALALTREPNAKVLKLDRHQPEFTLTWAQYRARVISQGKIDAGRAALAANGTALSAVESRAGVDRQPVMGIWGLESFYGRLTGSFNVVDALATLAYDGRRSAFFRAELLKALKILNERRIIPAGMTGSYAGAMGQPQFMPSAYLQYAKAFDGSARADIWKTVPDVMMSIANYLARCGWRSGEPWGQEIQVPDSLAQGDLGREHTRTLAAWMQAGVKRLDGTPFTRADIEGAVLRPDGPGGQAFMVYHNFGVIRRYNPSDYYALGVGLMGNLTI</sequence>
<proteinExistence type="predicted"/>
<dbReference type="InterPro" id="IPR031304">
    <property type="entry name" value="SLT_2"/>
</dbReference>
<feature type="domain" description="Transglycosylase SLT" evidence="1">
    <location>
        <begin position="45"/>
        <end position="333"/>
    </location>
</feature>
<evidence type="ECO:0000313" key="3">
    <source>
        <dbReference type="Proteomes" id="UP000615326"/>
    </source>
</evidence>
<dbReference type="SUPFAM" id="SSF53955">
    <property type="entry name" value="Lysozyme-like"/>
    <property type="match status" value="1"/>
</dbReference>
<dbReference type="InterPro" id="IPR023346">
    <property type="entry name" value="Lysozyme-like_dom_sf"/>
</dbReference>
<evidence type="ECO:0000313" key="2">
    <source>
        <dbReference type="EMBL" id="NHO31017.1"/>
    </source>
</evidence>
<dbReference type="InterPro" id="IPR011970">
    <property type="entry name" value="MltB_2"/>
</dbReference>
<dbReference type="Proteomes" id="UP000615326">
    <property type="component" value="Unassembled WGS sequence"/>
</dbReference>
<dbReference type="EMBL" id="WOSW01000001">
    <property type="protein sequence ID" value="NHO31017.1"/>
    <property type="molecule type" value="Genomic_DNA"/>
</dbReference>
<dbReference type="PANTHER" id="PTHR30163:SF8">
    <property type="entry name" value="LYTIC MUREIN TRANSGLYCOSYLASE"/>
    <property type="match status" value="1"/>
</dbReference>
<accession>A0ABX0K5I5</accession>
<dbReference type="PANTHER" id="PTHR30163">
    <property type="entry name" value="MEMBRANE-BOUND LYTIC MUREIN TRANSGLYCOSYLASE B"/>
    <property type="match status" value="1"/>
</dbReference>
<dbReference type="Gene3D" id="1.10.530.10">
    <property type="match status" value="1"/>
</dbReference>
<comment type="caution">
    <text evidence="2">The sequence shown here is derived from an EMBL/GenBank/DDBJ whole genome shotgun (WGS) entry which is preliminary data.</text>
</comment>
<organism evidence="2 3">
    <name type="scientific">Acetobacter fallax</name>
    <dbReference type="NCBI Taxonomy" id="1737473"/>
    <lineage>
        <taxon>Bacteria</taxon>
        <taxon>Pseudomonadati</taxon>
        <taxon>Pseudomonadota</taxon>
        <taxon>Alphaproteobacteria</taxon>
        <taxon>Acetobacterales</taxon>
        <taxon>Acetobacteraceae</taxon>
        <taxon>Acetobacter</taxon>
    </lineage>
</organism>
<reference evidence="2 3" key="1">
    <citation type="journal article" date="2020" name="Int. J. Syst. Evol. Microbiol.">
        <title>Novel acetic acid bacteria from cider fermentations: Acetobacter conturbans sp. nov. and Acetobacter fallax sp. nov.</title>
        <authorList>
            <person name="Sombolestani A.S."/>
            <person name="Cleenwerck I."/>
            <person name="Cnockaert M."/>
            <person name="Borremans W."/>
            <person name="Wieme A.D."/>
            <person name="De Vuyst L."/>
            <person name="Vandamme P."/>
        </authorList>
    </citation>
    <scope>NUCLEOTIDE SEQUENCE [LARGE SCALE GENOMIC DNA]</scope>
    <source>
        <strain evidence="2 3">LMG 1637</strain>
    </source>
</reference>
<dbReference type="InterPro" id="IPR043426">
    <property type="entry name" value="MltB-like"/>
</dbReference>
<dbReference type="NCBIfam" id="TIGR02283">
    <property type="entry name" value="MltB_2"/>
    <property type="match status" value="1"/>
</dbReference>